<keyword evidence="2" id="KW-1185">Reference proteome</keyword>
<sequence length="83" mass="9340">MCSRAPVFHTLNILFLEFTSSYGKLRSQICNILHFHYEVAYVVGQPNAGPKTPIRAALSRPSSDQLPTLVRTFLDSEDNNDQT</sequence>
<dbReference type="EMBL" id="JAWDGP010003469">
    <property type="protein sequence ID" value="KAK3774059.1"/>
    <property type="molecule type" value="Genomic_DNA"/>
</dbReference>
<organism evidence="1 2">
    <name type="scientific">Elysia crispata</name>
    <name type="common">lettuce slug</name>
    <dbReference type="NCBI Taxonomy" id="231223"/>
    <lineage>
        <taxon>Eukaryota</taxon>
        <taxon>Metazoa</taxon>
        <taxon>Spiralia</taxon>
        <taxon>Lophotrochozoa</taxon>
        <taxon>Mollusca</taxon>
        <taxon>Gastropoda</taxon>
        <taxon>Heterobranchia</taxon>
        <taxon>Euthyneura</taxon>
        <taxon>Panpulmonata</taxon>
        <taxon>Sacoglossa</taxon>
        <taxon>Placobranchoidea</taxon>
        <taxon>Plakobranchidae</taxon>
        <taxon>Elysia</taxon>
    </lineage>
</organism>
<comment type="caution">
    <text evidence="1">The sequence shown here is derived from an EMBL/GenBank/DDBJ whole genome shotgun (WGS) entry which is preliminary data.</text>
</comment>
<name>A0AAE1DKG7_9GAST</name>
<evidence type="ECO:0000313" key="1">
    <source>
        <dbReference type="EMBL" id="KAK3774059.1"/>
    </source>
</evidence>
<reference evidence="1" key="1">
    <citation type="journal article" date="2023" name="G3 (Bethesda)">
        <title>A reference genome for the long-term kleptoplast-retaining sea slug Elysia crispata morphotype clarki.</title>
        <authorList>
            <person name="Eastman K.E."/>
            <person name="Pendleton A.L."/>
            <person name="Shaikh M.A."/>
            <person name="Suttiyut T."/>
            <person name="Ogas R."/>
            <person name="Tomko P."/>
            <person name="Gavelis G."/>
            <person name="Widhalm J.R."/>
            <person name="Wisecaver J.H."/>
        </authorList>
    </citation>
    <scope>NUCLEOTIDE SEQUENCE</scope>
    <source>
        <strain evidence="1">ECLA1</strain>
    </source>
</reference>
<accession>A0AAE1DKG7</accession>
<dbReference type="AlphaFoldDB" id="A0AAE1DKG7"/>
<gene>
    <name evidence="1" type="ORF">RRG08_030141</name>
</gene>
<dbReference type="Proteomes" id="UP001283361">
    <property type="component" value="Unassembled WGS sequence"/>
</dbReference>
<evidence type="ECO:0000313" key="2">
    <source>
        <dbReference type="Proteomes" id="UP001283361"/>
    </source>
</evidence>
<proteinExistence type="predicted"/>
<protein>
    <submittedName>
        <fullName evidence="1">Uncharacterized protein</fullName>
    </submittedName>
</protein>